<dbReference type="Proteomes" id="UP000673447">
    <property type="component" value="Unassembled WGS sequence"/>
</dbReference>
<comment type="caution">
    <text evidence="3">The sequence shown here is derived from an EMBL/GenBank/DDBJ whole genome shotgun (WGS) entry which is preliminary data.</text>
</comment>
<feature type="chain" id="PRO_5037898185" evidence="1">
    <location>
        <begin position="24"/>
        <end position="155"/>
    </location>
</feature>
<organism evidence="3 4">
    <name type="scientific">Pseudoxanthomonas helianthi</name>
    <dbReference type="NCBI Taxonomy" id="1453541"/>
    <lineage>
        <taxon>Bacteria</taxon>
        <taxon>Pseudomonadati</taxon>
        <taxon>Pseudomonadota</taxon>
        <taxon>Gammaproteobacteria</taxon>
        <taxon>Lysobacterales</taxon>
        <taxon>Lysobacteraceae</taxon>
        <taxon>Pseudoxanthomonas</taxon>
    </lineage>
</organism>
<reference evidence="3" key="2">
    <citation type="submission" date="2021-03" db="EMBL/GenBank/DDBJ databases">
        <authorList>
            <person name="Cao W."/>
        </authorList>
    </citation>
    <scope>NUCLEOTIDE SEQUENCE</scope>
    <source>
        <strain evidence="3">110414</strain>
    </source>
</reference>
<feature type="domain" description="DUF4440" evidence="2">
    <location>
        <begin position="32"/>
        <end position="133"/>
    </location>
</feature>
<dbReference type="Gene3D" id="3.10.450.50">
    <property type="match status" value="1"/>
</dbReference>
<protein>
    <submittedName>
        <fullName evidence="3">Nuclear transport factor 2 family protein</fullName>
    </submittedName>
</protein>
<dbReference type="InterPro" id="IPR032710">
    <property type="entry name" value="NTF2-like_dom_sf"/>
</dbReference>
<keyword evidence="1" id="KW-0732">Signal</keyword>
<evidence type="ECO:0000313" key="4">
    <source>
        <dbReference type="Proteomes" id="UP000673447"/>
    </source>
</evidence>
<dbReference type="SUPFAM" id="SSF54427">
    <property type="entry name" value="NTF2-like"/>
    <property type="match status" value="1"/>
</dbReference>
<gene>
    <name evidence="3" type="ORF">J5837_01325</name>
</gene>
<proteinExistence type="predicted"/>
<dbReference type="InterPro" id="IPR027843">
    <property type="entry name" value="DUF4440"/>
</dbReference>
<accession>A0A940X1S4</accession>
<dbReference type="RefSeq" id="WP_210534918.1">
    <property type="nucleotide sequence ID" value="NZ_JAGKTC010000001.1"/>
</dbReference>
<evidence type="ECO:0000256" key="1">
    <source>
        <dbReference type="SAM" id="SignalP"/>
    </source>
</evidence>
<dbReference type="AlphaFoldDB" id="A0A940X1S4"/>
<dbReference type="Pfam" id="PF14534">
    <property type="entry name" value="DUF4440"/>
    <property type="match status" value="1"/>
</dbReference>
<evidence type="ECO:0000313" key="3">
    <source>
        <dbReference type="EMBL" id="MBP3983050.1"/>
    </source>
</evidence>
<dbReference type="EMBL" id="JAGKTC010000001">
    <property type="protein sequence ID" value="MBP3983050.1"/>
    <property type="molecule type" value="Genomic_DNA"/>
</dbReference>
<sequence>MPLRFLPFFLAALVAGLPCVAFAGDGASSPEEAAQRYFRAEAQFDLDALKAVVDPQFVEISPLGEVDEHDKVLSFYRPDQKVDAPPMQFEPYAVRLHGDFAVISTRATMTMKEQSRSMTVGLTARRDADGWKLLSAQYTVFRPKTAPPAGAKPGG</sequence>
<name>A0A940X1S4_9GAMM</name>
<reference evidence="3" key="1">
    <citation type="journal article" date="2016" name="Int. J. Syst. Evol. Microbiol.">
        <title>Pseudoxanthomonas helianthi sp. nov., isolated from roots of Jerusalem artichoke (Helianthus tuberosus).</title>
        <authorList>
            <person name="Kittiwongwattana C."/>
            <person name="Thawai C."/>
        </authorList>
    </citation>
    <scope>NUCLEOTIDE SEQUENCE</scope>
    <source>
        <strain evidence="3">110414</strain>
    </source>
</reference>
<evidence type="ECO:0000259" key="2">
    <source>
        <dbReference type="Pfam" id="PF14534"/>
    </source>
</evidence>
<keyword evidence="4" id="KW-1185">Reference proteome</keyword>
<feature type="signal peptide" evidence="1">
    <location>
        <begin position="1"/>
        <end position="23"/>
    </location>
</feature>